<proteinExistence type="predicted"/>
<keyword evidence="4" id="KW-1185">Reference proteome</keyword>
<dbReference type="InterPro" id="IPR000073">
    <property type="entry name" value="AB_hydrolase_1"/>
</dbReference>
<evidence type="ECO:0000256" key="1">
    <source>
        <dbReference type="SAM" id="MobiDB-lite"/>
    </source>
</evidence>
<dbReference type="Pfam" id="PF12697">
    <property type="entry name" value="Abhydrolase_6"/>
    <property type="match status" value="1"/>
</dbReference>
<dbReference type="PANTHER" id="PTHR10992:SF1086">
    <property type="entry name" value="AB HYDROLASE-1 DOMAIN-CONTAINING PROTEIN"/>
    <property type="match status" value="1"/>
</dbReference>
<evidence type="ECO:0000313" key="3">
    <source>
        <dbReference type="EMBL" id="CAK9257867.1"/>
    </source>
</evidence>
<dbReference type="InterPro" id="IPR029058">
    <property type="entry name" value="AB_hydrolase_fold"/>
</dbReference>
<protein>
    <recommendedName>
        <fullName evidence="2">AB hydrolase-1 domain-containing protein</fullName>
    </recommendedName>
</protein>
<evidence type="ECO:0000313" key="4">
    <source>
        <dbReference type="Proteomes" id="UP001497444"/>
    </source>
</evidence>
<accession>A0ABP0VUK5</accession>
<evidence type="ECO:0000259" key="2">
    <source>
        <dbReference type="Pfam" id="PF12697"/>
    </source>
</evidence>
<gene>
    <name evidence="3" type="ORF">CSSPJE1EN1_LOCUS3345</name>
</gene>
<dbReference type="Gene3D" id="3.40.50.1820">
    <property type="entry name" value="alpha/beta hydrolase"/>
    <property type="match status" value="1"/>
</dbReference>
<dbReference type="Proteomes" id="UP001497444">
    <property type="component" value="Chromosome 11"/>
</dbReference>
<feature type="region of interest" description="Disordered" evidence="1">
    <location>
        <begin position="1"/>
        <end position="23"/>
    </location>
</feature>
<reference evidence="3" key="1">
    <citation type="submission" date="2024-02" db="EMBL/GenBank/DDBJ databases">
        <authorList>
            <consortium name="ELIXIR-Norway"/>
            <consortium name="Elixir Norway"/>
        </authorList>
    </citation>
    <scope>NUCLEOTIDE SEQUENCE</scope>
</reference>
<dbReference type="EMBL" id="OZ020106">
    <property type="protein sequence ID" value="CAK9257867.1"/>
    <property type="molecule type" value="Genomic_DNA"/>
</dbReference>
<dbReference type="SUPFAM" id="SSF53474">
    <property type="entry name" value="alpha/beta-Hydrolases"/>
    <property type="match status" value="1"/>
</dbReference>
<feature type="domain" description="AB hydrolase-1" evidence="2">
    <location>
        <begin position="26"/>
        <end position="264"/>
    </location>
</feature>
<sequence>MDTRRILEEKKREEEEEDPEPDPNHFVLVHGIGGGAWFFFEVVTLLKAAGYSASAIDLTANGISKVVADEVVTVVQYTQPLLDFLASIDGQVIILGHSLGGGSISFAMETYPQKISKAVFLASNMPTNGQTFFSSFPPTVFPRLIGNKDLILNFANPGSPNPTSVYANKTRLALFAFNQSPLQYVTLGQDLFTPTPYQPGTEKLNLTTSKYGSIRRFYIRTGHDHAVLPSEQDQIIHANKPERVFHLSQADHMAFLSTPIELFSALVHIASI</sequence>
<dbReference type="InterPro" id="IPR045889">
    <property type="entry name" value="MES/HNL"/>
</dbReference>
<organism evidence="3 4">
    <name type="scientific">Sphagnum jensenii</name>
    <dbReference type="NCBI Taxonomy" id="128206"/>
    <lineage>
        <taxon>Eukaryota</taxon>
        <taxon>Viridiplantae</taxon>
        <taxon>Streptophyta</taxon>
        <taxon>Embryophyta</taxon>
        <taxon>Bryophyta</taxon>
        <taxon>Sphagnophytina</taxon>
        <taxon>Sphagnopsida</taxon>
        <taxon>Sphagnales</taxon>
        <taxon>Sphagnaceae</taxon>
        <taxon>Sphagnum</taxon>
    </lineage>
</organism>
<feature type="compositionally biased region" description="Basic and acidic residues" evidence="1">
    <location>
        <begin position="1"/>
        <end position="13"/>
    </location>
</feature>
<name>A0ABP0VUK5_9BRYO</name>
<dbReference type="PANTHER" id="PTHR10992">
    <property type="entry name" value="METHYLESTERASE FAMILY MEMBER"/>
    <property type="match status" value="1"/>
</dbReference>